<reference evidence="2" key="1">
    <citation type="submission" date="2020-12" db="UniProtKB">
        <authorList>
            <consortium name="WormBaseParasite"/>
        </authorList>
    </citation>
    <scope>IDENTIFICATION</scope>
    <source>
        <strain evidence="2">MHco3</strain>
    </source>
</reference>
<organism evidence="1 2">
    <name type="scientific">Haemonchus contortus</name>
    <name type="common">Barber pole worm</name>
    <dbReference type="NCBI Taxonomy" id="6289"/>
    <lineage>
        <taxon>Eukaryota</taxon>
        <taxon>Metazoa</taxon>
        <taxon>Ecdysozoa</taxon>
        <taxon>Nematoda</taxon>
        <taxon>Chromadorea</taxon>
        <taxon>Rhabditida</taxon>
        <taxon>Rhabditina</taxon>
        <taxon>Rhabditomorpha</taxon>
        <taxon>Strongyloidea</taxon>
        <taxon>Trichostrongylidae</taxon>
        <taxon>Haemonchus</taxon>
    </lineage>
</organism>
<dbReference type="Proteomes" id="UP000025227">
    <property type="component" value="Unplaced"/>
</dbReference>
<protein>
    <submittedName>
        <fullName evidence="2">HOOK domain-containing protein</fullName>
    </submittedName>
</protein>
<dbReference type="WBParaSite" id="HCON_00151420-00001">
    <property type="protein sequence ID" value="HCON_00151420-00001"/>
    <property type="gene ID" value="HCON_00151420"/>
</dbReference>
<evidence type="ECO:0000313" key="2">
    <source>
        <dbReference type="WBParaSite" id="HCON_00151420-00001"/>
    </source>
</evidence>
<name>A0A7I5ECT9_HAECO</name>
<sequence>MVEQLTKENTRLEQLKKVDDAKLAKETEELRRHCKVQENRISQLE</sequence>
<dbReference type="AlphaFoldDB" id="A0A7I5ECT9"/>
<evidence type="ECO:0000313" key="1">
    <source>
        <dbReference type="Proteomes" id="UP000025227"/>
    </source>
</evidence>
<accession>A0A7I5ECT9</accession>
<proteinExistence type="predicted"/>
<keyword evidence="1" id="KW-1185">Reference proteome</keyword>